<feature type="region of interest" description="Disordered" evidence="1">
    <location>
        <begin position="1"/>
        <end position="47"/>
    </location>
</feature>
<dbReference type="Proteomes" id="UP000287033">
    <property type="component" value="Unassembled WGS sequence"/>
</dbReference>
<protein>
    <submittedName>
        <fullName evidence="2">Uncharacterized protein</fullName>
    </submittedName>
</protein>
<proteinExistence type="predicted"/>
<reference evidence="2 3" key="1">
    <citation type="journal article" date="2018" name="Nat. Ecol. Evol.">
        <title>Shark genomes provide insights into elasmobranch evolution and the origin of vertebrates.</title>
        <authorList>
            <person name="Hara Y"/>
            <person name="Yamaguchi K"/>
            <person name="Onimaru K"/>
            <person name="Kadota M"/>
            <person name="Koyanagi M"/>
            <person name="Keeley SD"/>
            <person name="Tatsumi K"/>
            <person name="Tanaka K"/>
            <person name="Motone F"/>
            <person name="Kageyama Y"/>
            <person name="Nozu R"/>
            <person name="Adachi N"/>
            <person name="Nishimura O"/>
            <person name="Nakagawa R"/>
            <person name="Tanegashima C"/>
            <person name="Kiyatake I"/>
            <person name="Matsumoto R"/>
            <person name="Murakumo K"/>
            <person name="Nishida K"/>
            <person name="Terakita A"/>
            <person name="Kuratani S"/>
            <person name="Sato K"/>
            <person name="Hyodo S Kuraku.S."/>
        </authorList>
    </citation>
    <scope>NUCLEOTIDE SEQUENCE [LARGE SCALE GENOMIC DNA]</scope>
</reference>
<feature type="compositionally biased region" description="Basic and acidic residues" evidence="1">
    <location>
        <begin position="17"/>
        <end position="29"/>
    </location>
</feature>
<evidence type="ECO:0000313" key="2">
    <source>
        <dbReference type="EMBL" id="GCC44405.1"/>
    </source>
</evidence>
<name>A0A401TP38_CHIPU</name>
<evidence type="ECO:0000313" key="3">
    <source>
        <dbReference type="Proteomes" id="UP000287033"/>
    </source>
</evidence>
<evidence type="ECO:0000256" key="1">
    <source>
        <dbReference type="SAM" id="MobiDB-lite"/>
    </source>
</evidence>
<dbReference type="AlphaFoldDB" id="A0A401TP38"/>
<keyword evidence="3" id="KW-1185">Reference proteome</keyword>
<feature type="compositionally biased region" description="Basic and acidic residues" evidence="1">
    <location>
        <begin position="82"/>
        <end position="102"/>
    </location>
</feature>
<feature type="region of interest" description="Disordered" evidence="1">
    <location>
        <begin position="81"/>
        <end position="114"/>
    </location>
</feature>
<gene>
    <name evidence="2" type="ORF">chiPu_0028668</name>
</gene>
<feature type="compositionally biased region" description="Polar residues" evidence="1">
    <location>
        <begin position="1"/>
        <end position="10"/>
    </location>
</feature>
<organism evidence="2 3">
    <name type="scientific">Chiloscyllium punctatum</name>
    <name type="common">Brownbanded bambooshark</name>
    <name type="synonym">Hemiscyllium punctatum</name>
    <dbReference type="NCBI Taxonomy" id="137246"/>
    <lineage>
        <taxon>Eukaryota</taxon>
        <taxon>Metazoa</taxon>
        <taxon>Chordata</taxon>
        <taxon>Craniata</taxon>
        <taxon>Vertebrata</taxon>
        <taxon>Chondrichthyes</taxon>
        <taxon>Elasmobranchii</taxon>
        <taxon>Galeomorphii</taxon>
        <taxon>Galeoidea</taxon>
        <taxon>Orectolobiformes</taxon>
        <taxon>Hemiscylliidae</taxon>
        <taxon>Chiloscyllium</taxon>
    </lineage>
</organism>
<sequence>MSDPQAQTGSCCVRPTEQTRRKVLAEKATGRALHPTPPSSEAAGGATAMQVTADVPAPYFGIILDQLIVDDVGVGVSAALKGGEREGKREKGCQEECGKWDLKPQPNTPHIPQS</sequence>
<dbReference type="EMBL" id="BEZZ01136729">
    <property type="protein sequence ID" value="GCC44405.1"/>
    <property type="molecule type" value="Genomic_DNA"/>
</dbReference>
<accession>A0A401TP38</accession>
<comment type="caution">
    <text evidence="2">The sequence shown here is derived from an EMBL/GenBank/DDBJ whole genome shotgun (WGS) entry which is preliminary data.</text>
</comment>